<feature type="binding site" evidence="7">
    <location>
        <position position="381"/>
    </location>
    <ligand>
        <name>Mn(2+)</name>
        <dbReference type="ChEBI" id="CHEBI:29035"/>
        <label>1</label>
    </ligand>
</feature>
<keyword evidence="3 7" id="KW-0479">Metal-binding</keyword>
<dbReference type="HAMAP" id="MF_01038">
    <property type="entry name" value="GpmI"/>
    <property type="match status" value="1"/>
</dbReference>
<dbReference type="InterPro" id="IPR017850">
    <property type="entry name" value="Alkaline_phosphatase_core_sf"/>
</dbReference>
<feature type="binding site" evidence="7">
    <location>
        <begin position="141"/>
        <end position="142"/>
    </location>
    <ligand>
        <name>substrate</name>
    </ligand>
</feature>
<dbReference type="InterPro" id="IPR036646">
    <property type="entry name" value="PGAM_B_sf"/>
</dbReference>
<evidence type="ECO:0000313" key="12">
    <source>
        <dbReference type="EMBL" id="WEL19994.1"/>
    </source>
</evidence>
<proteinExistence type="inferred from homology"/>
<dbReference type="SUPFAM" id="SSF64158">
    <property type="entry name" value="2,3-Bisphosphoglycerate-independent phosphoglycerate mutase, substrate-binding domain"/>
    <property type="match status" value="1"/>
</dbReference>
<feature type="binding site" evidence="7">
    <location>
        <position position="422"/>
    </location>
    <ligand>
        <name>Mn(2+)</name>
        <dbReference type="ChEBI" id="CHEBI:29035"/>
        <label>2</label>
    </ligand>
</feature>
<evidence type="ECO:0000256" key="3">
    <source>
        <dbReference type="ARBA" id="ARBA00022723"/>
    </source>
</evidence>
<dbReference type="InterPro" id="IPR006124">
    <property type="entry name" value="Metalloenzyme"/>
</dbReference>
<evidence type="ECO:0000256" key="5">
    <source>
        <dbReference type="ARBA" id="ARBA00023211"/>
    </source>
</evidence>
<evidence type="ECO:0000256" key="1">
    <source>
        <dbReference type="ARBA" id="ARBA00004798"/>
    </source>
</evidence>
<organism evidence="12 13">
    <name type="scientific">Candidatus Nanohalococcus occultus</name>
    <dbReference type="NCBI Taxonomy" id="2978047"/>
    <lineage>
        <taxon>Archaea</taxon>
        <taxon>Candidatus Nanohalarchaeota</taxon>
        <taxon>Candidatus Nanohalarchaeota incertae sedis</taxon>
        <taxon>Candidatus Nanohalococcus</taxon>
    </lineage>
</organism>
<dbReference type="Pfam" id="PF06415">
    <property type="entry name" value="iPGM_N"/>
    <property type="match status" value="1"/>
</dbReference>
<feature type="binding site" evidence="7">
    <location>
        <begin position="243"/>
        <end position="246"/>
    </location>
    <ligand>
        <name>substrate</name>
    </ligand>
</feature>
<evidence type="ECO:0000256" key="2">
    <source>
        <dbReference type="ARBA" id="ARBA00008819"/>
    </source>
</evidence>
<feature type="binding site" evidence="7">
    <location>
        <position position="112"/>
    </location>
    <ligand>
        <name>substrate</name>
    </ligand>
</feature>
<dbReference type="PANTHER" id="PTHR31637:SF0">
    <property type="entry name" value="2,3-BISPHOSPHOGLYCERATE-INDEPENDENT PHOSPHOGLYCERATE MUTASE"/>
    <property type="match status" value="1"/>
</dbReference>
<keyword evidence="13" id="KW-1185">Reference proteome</keyword>
<comment type="pathway">
    <text evidence="1 7">Carbohydrate degradation; glycolysis; pyruvate from D-glyceraldehyde 3-phosphate: step 3/5.</text>
</comment>
<dbReference type="InterPro" id="IPR005995">
    <property type="entry name" value="Pgm_bpd_ind"/>
</dbReference>
<feature type="binding site" evidence="7">
    <location>
        <position position="439"/>
    </location>
    <ligand>
        <name>Mn(2+)</name>
        <dbReference type="ChEBI" id="CHEBI:29035"/>
        <label>1</label>
    </ligand>
</feature>
<evidence type="ECO:0000256" key="7">
    <source>
        <dbReference type="HAMAP-Rule" id="MF_01038"/>
    </source>
</evidence>
<feature type="binding site" evidence="7">
    <location>
        <position position="314"/>
    </location>
    <ligand>
        <name>substrate</name>
    </ligand>
</feature>
<dbReference type="EC" id="5.4.2.12" evidence="7 8"/>
<evidence type="ECO:0000256" key="9">
    <source>
        <dbReference type="SAM" id="MobiDB-lite"/>
    </source>
</evidence>
<comment type="function">
    <text evidence="7">Catalyzes the interconversion of 2-phosphoglycerate and 3-phosphoglycerate.</text>
</comment>
<feature type="binding site" evidence="7">
    <location>
        <position position="178"/>
    </location>
    <ligand>
        <name>substrate</name>
    </ligand>
</feature>
<dbReference type="Gene3D" id="3.40.720.10">
    <property type="entry name" value="Alkaline Phosphatase, subunit A"/>
    <property type="match status" value="1"/>
</dbReference>
<comment type="cofactor">
    <cofactor evidence="7">
        <name>Mn(2+)</name>
        <dbReference type="ChEBI" id="CHEBI:29035"/>
    </cofactor>
    <text evidence="7">Binds 2 manganese ions per subunit.</text>
</comment>
<reference evidence="12 13" key="1">
    <citation type="submission" date="2022-09" db="EMBL/GenBank/DDBJ databases">
        <title>Xylan utilization by haloarchaea-nanohaloarchaea associations.</title>
        <authorList>
            <person name="Yakimov M."/>
        </authorList>
    </citation>
    <scope>NUCLEOTIDE SEQUENCE [LARGE SCALE GENOMIC DNA]</scope>
    <source>
        <strain evidence="12 13">SVXNc</strain>
    </source>
</reference>
<feature type="binding site" evidence="7">
    <location>
        <position position="2"/>
    </location>
    <ligand>
        <name>Mn(2+)</name>
        <dbReference type="ChEBI" id="CHEBI:29035"/>
        <label>2</label>
    </ligand>
</feature>
<gene>
    <name evidence="7 12" type="primary">gpmI</name>
    <name evidence="12" type="ORF">SVXNc_1002</name>
</gene>
<dbReference type="EMBL" id="CP104395">
    <property type="protein sequence ID" value="WEL19994.1"/>
    <property type="molecule type" value="Genomic_DNA"/>
</dbReference>
<dbReference type="CDD" id="cd16010">
    <property type="entry name" value="iPGM"/>
    <property type="match status" value="1"/>
</dbReference>
<dbReference type="Proteomes" id="UP001218034">
    <property type="component" value="Chromosome"/>
</dbReference>
<feature type="domain" description="BPG-independent PGAM N-terminal" evidence="11">
    <location>
        <begin position="71"/>
        <end position="277"/>
    </location>
</feature>
<dbReference type="InterPro" id="IPR011258">
    <property type="entry name" value="BPG-indep_PGM_N"/>
</dbReference>
<feature type="binding site" evidence="7">
    <location>
        <position position="51"/>
    </location>
    <ligand>
        <name>Mn(2+)</name>
        <dbReference type="ChEBI" id="CHEBI:29035"/>
        <label>2</label>
    </ligand>
</feature>
<dbReference type="SUPFAM" id="SSF53649">
    <property type="entry name" value="Alkaline phosphatase-like"/>
    <property type="match status" value="1"/>
</dbReference>
<feature type="binding site" evidence="7">
    <location>
        <position position="385"/>
    </location>
    <ligand>
        <name>Mn(2+)</name>
        <dbReference type="ChEBI" id="CHEBI:29035"/>
        <label>1</label>
    </ligand>
</feature>
<evidence type="ECO:0000259" key="10">
    <source>
        <dbReference type="Pfam" id="PF01676"/>
    </source>
</evidence>
<feature type="binding site" evidence="7">
    <location>
        <position position="172"/>
    </location>
    <ligand>
        <name>substrate</name>
    </ligand>
</feature>
<dbReference type="PIRSF" id="PIRSF001492">
    <property type="entry name" value="IPGAM"/>
    <property type="match status" value="1"/>
</dbReference>
<comment type="similarity">
    <text evidence="2 7">Belongs to the BPG-independent phosphoglycerate mutase family.</text>
</comment>
<feature type="active site" description="Phosphoserine intermediate" evidence="7">
    <location>
        <position position="51"/>
    </location>
</feature>
<evidence type="ECO:0000259" key="11">
    <source>
        <dbReference type="Pfam" id="PF06415"/>
    </source>
</evidence>
<keyword evidence="6 7" id="KW-0413">Isomerase</keyword>
<dbReference type="Pfam" id="PF01676">
    <property type="entry name" value="Metalloenzyme"/>
    <property type="match status" value="1"/>
</dbReference>
<feature type="domain" description="Metalloenzyme" evidence="10">
    <location>
        <begin position="1"/>
        <end position="459"/>
    </location>
</feature>
<evidence type="ECO:0000313" key="13">
    <source>
        <dbReference type="Proteomes" id="UP001218034"/>
    </source>
</evidence>
<evidence type="ECO:0000256" key="6">
    <source>
        <dbReference type="ARBA" id="ARBA00023235"/>
    </source>
</evidence>
<keyword evidence="5 7" id="KW-0464">Manganese</keyword>
<feature type="region of interest" description="Disordered" evidence="9">
    <location>
        <begin position="1"/>
        <end position="21"/>
    </location>
</feature>
<name>A0ABY8CFK7_9ARCH</name>
<feature type="compositionally biased region" description="Basic and acidic residues" evidence="9">
    <location>
        <begin position="1"/>
        <end position="11"/>
    </location>
</feature>
<dbReference type="Gene3D" id="3.40.1450.10">
    <property type="entry name" value="BPG-independent phosphoglycerate mutase, domain B"/>
    <property type="match status" value="1"/>
</dbReference>
<dbReference type="GO" id="GO:0004619">
    <property type="term" value="F:phosphoglycerate mutase activity"/>
    <property type="evidence" value="ECO:0007669"/>
    <property type="project" value="UniProtKB-EC"/>
</dbReference>
<dbReference type="NCBIfam" id="TIGR01307">
    <property type="entry name" value="pgm_bpd_ind"/>
    <property type="match status" value="1"/>
</dbReference>
<evidence type="ECO:0000256" key="4">
    <source>
        <dbReference type="ARBA" id="ARBA00023152"/>
    </source>
</evidence>
<sequence>MDGVGLRDEKQGNAFKQADTPTLDSLMETGFQRLEASGPAVGLPEGYTGNSEVGHLHMGAGRAIPQRLTRINNAVESGKLQDNDGLVQALERAEKNDTTVHFAGIISDGGIHGHIDHLEALMEAASDYDVEVRIHCFADGRDVDPKSAEKYLEKVGEFCDLYGGEIATVMGRFYSMDRDSNWERTEKAYRAMTAGEGFEFSEPAEAVEKCYEDGDYDYFIQPSIAENYEGMKDDEEVVFYNFRADRERQIADALIKEGFSEFEAAIKPNFTSMFRYREEFENPVLFEKQVVENTLGEKIQAAGQSQLRVAESQKKPHVTYFFNGQRELEFEDEDREFIESDKIKAYDQKPEMHAEQTTDIVLDAIEDGKYDFILLNYANGDLVGHTGDLDASITAVETVDRNLGRLVEAVKDSDYGMVVTADHGNCEDLGTADENKTSHTLNPVPLIGVDLEFEKEHSELWEIENIISSELSLEAKK</sequence>
<accession>A0ABY8CFK7</accession>
<comment type="catalytic activity">
    <reaction evidence="7">
        <text>(2R)-2-phosphoglycerate = (2R)-3-phosphoglycerate</text>
        <dbReference type="Rhea" id="RHEA:15901"/>
        <dbReference type="ChEBI" id="CHEBI:58272"/>
        <dbReference type="ChEBI" id="CHEBI:58289"/>
        <dbReference type="EC" id="5.4.2.12"/>
    </reaction>
</comment>
<evidence type="ECO:0000256" key="8">
    <source>
        <dbReference type="NCBIfam" id="TIGR01307"/>
    </source>
</evidence>
<protein>
    <recommendedName>
        <fullName evidence="7 8">2,3-bisphosphoglycerate-independent phosphoglycerate mutase</fullName>
        <shortName evidence="7">BPG-independent PGAM</shortName>
        <shortName evidence="7">Phosphoglyceromutase</shortName>
        <shortName evidence="7">iPGM</shortName>
        <ecNumber evidence="7 8">5.4.2.12</ecNumber>
    </recommendedName>
</protein>
<keyword evidence="4 7" id="KW-0324">Glycolysis</keyword>
<dbReference type="PANTHER" id="PTHR31637">
    <property type="entry name" value="2,3-BISPHOSPHOGLYCERATE-INDEPENDENT PHOSPHOGLYCERATE MUTASE"/>
    <property type="match status" value="1"/>
</dbReference>
<feature type="binding site" evidence="7">
    <location>
        <position position="423"/>
    </location>
    <ligand>
        <name>Mn(2+)</name>
        <dbReference type="ChEBI" id="CHEBI:29035"/>
        <label>2</label>
    </ligand>
</feature>